<dbReference type="Proteomes" id="UP000028401">
    <property type="component" value="Unassembled WGS sequence"/>
</dbReference>
<proteinExistence type="predicted"/>
<dbReference type="Pfam" id="PF03819">
    <property type="entry name" value="MazG"/>
    <property type="match status" value="1"/>
</dbReference>
<dbReference type="PATRIC" id="fig|1415168.3.peg.656"/>
<feature type="domain" description="NTP pyrophosphohydrolase MazG-like" evidence="1">
    <location>
        <begin position="34"/>
        <end position="103"/>
    </location>
</feature>
<gene>
    <name evidence="2" type="ORF">U725_00619</name>
</gene>
<comment type="caution">
    <text evidence="2">The sequence shown here is derived from an EMBL/GenBank/DDBJ whole genome shotgun (WGS) entry which is preliminary data.</text>
</comment>
<dbReference type="CDD" id="cd11541">
    <property type="entry name" value="NTP-PPase_u4"/>
    <property type="match status" value="1"/>
</dbReference>
<dbReference type="SMR" id="A0A084ACY0"/>
<organism evidence="2 3">
    <name type="scientific">Lactococcus cremoris subsp. cremoris GE214</name>
    <dbReference type="NCBI Taxonomy" id="1415168"/>
    <lineage>
        <taxon>Bacteria</taxon>
        <taxon>Bacillati</taxon>
        <taxon>Bacillota</taxon>
        <taxon>Bacilli</taxon>
        <taxon>Lactobacillales</taxon>
        <taxon>Streptococcaceae</taxon>
        <taxon>Lactococcus</taxon>
        <taxon>Lactococcus cremoris subsp. cremoris</taxon>
    </lineage>
</organism>
<evidence type="ECO:0000313" key="2">
    <source>
        <dbReference type="EMBL" id="KEY63159.1"/>
    </source>
</evidence>
<dbReference type="PIRSF" id="PIRSF006639">
    <property type="entry name" value="UCP006639_pph"/>
    <property type="match status" value="1"/>
</dbReference>
<dbReference type="RefSeq" id="WP_011676839.1">
    <property type="nucleotide sequence ID" value="NZ_AZSI01000013.1"/>
</dbReference>
<dbReference type="SUPFAM" id="SSF101386">
    <property type="entry name" value="all-alpha NTP pyrophosphatases"/>
    <property type="match status" value="1"/>
</dbReference>
<dbReference type="EMBL" id="AZSI01000013">
    <property type="protein sequence ID" value="KEY63159.1"/>
    <property type="molecule type" value="Genomic_DNA"/>
</dbReference>
<dbReference type="Gene3D" id="1.10.287.1080">
    <property type="entry name" value="MazG-like"/>
    <property type="match status" value="1"/>
</dbReference>
<dbReference type="InterPro" id="IPR004518">
    <property type="entry name" value="MazG-like_dom"/>
</dbReference>
<evidence type="ECO:0000259" key="1">
    <source>
        <dbReference type="Pfam" id="PF03819"/>
    </source>
</evidence>
<reference evidence="2 3" key="1">
    <citation type="submission" date="2014-06" db="EMBL/GenBank/DDBJ databases">
        <title>Draft genome sequence of the putrescine producing strain Lactococcus lactis subsp cremoris GE214.</title>
        <authorList>
            <person name="Ladero V."/>
            <person name="Linares D.M."/>
            <person name="del Rio B."/>
            <person name="Mayo B."/>
            <person name="Martin M.C."/>
            <person name="Fernandez M."/>
            <person name="Alvarez M.A."/>
        </authorList>
    </citation>
    <scope>NUCLEOTIDE SEQUENCE [LARGE SCALE GENOMIC DNA]</scope>
    <source>
        <strain evidence="2 3">GE214</strain>
    </source>
</reference>
<name>A0A084ACY0_LACLC</name>
<sequence length="115" mass="12840">MDLDAYQKAIVKFDLNKNIESQDKIDFAFLDKILGLSGEAGEVADKVKKVIRDQEGKLSVNDKKAISYELGDLLWYLATSARYLGISLEQVASENIEKLESRLNRGKISGSGDER</sequence>
<accession>A0A084ACY0</accession>
<dbReference type="InterPro" id="IPR011379">
    <property type="entry name" value="MazG-related_GP37"/>
</dbReference>
<protein>
    <submittedName>
        <fullName evidence="2">Putative pyrophosphatase</fullName>
    </submittedName>
</protein>
<evidence type="ECO:0000313" key="3">
    <source>
        <dbReference type="Proteomes" id="UP000028401"/>
    </source>
</evidence>
<dbReference type="AlphaFoldDB" id="A0A084ACY0"/>